<accession>A0AA35W659</accession>
<evidence type="ECO:0000256" key="1">
    <source>
        <dbReference type="PIRSR" id="PIRSR600101-1"/>
    </source>
</evidence>
<dbReference type="NCBIfam" id="TIGR00066">
    <property type="entry name" value="g_glut_trans"/>
    <property type="match status" value="1"/>
</dbReference>
<keyword evidence="4" id="KW-0378">Hydrolase</keyword>
<evidence type="ECO:0000313" key="5">
    <source>
        <dbReference type="Proteomes" id="UP001174909"/>
    </source>
</evidence>
<feature type="active site" description="Nucleophile" evidence="1">
    <location>
        <position position="376"/>
    </location>
</feature>
<dbReference type="GO" id="GO:0036374">
    <property type="term" value="F:glutathione hydrolase activity"/>
    <property type="evidence" value="ECO:0007669"/>
    <property type="project" value="InterPro"/>
</dbReference>
<dbReference type="Pfam" id="PF01019">
    <property type="entry name" value="G_glu_transpept"/>
    <property type="match status" value="1"/>
</dbReference>
<name>A0AA35W659_GEOBA</name>
<protein>
    <submittedName>
        <fullName evidence="4">Glutathione hydrolase-like YwrD proenzyme</fullName>
    </submittedName>
</protein>
<dbReference type="PRINTS" id="PR01210">
    <property type="entry name" value="GGTRANSPTASE"/>
</dbReference>
<dbReference type="Gene3D" id="3.60.20.40">
    <property type="match status" value="1"/>
</dbReference>
<dbReference type="Gene3D" id="1.10.246.130">
    <property type="match status" value="1"/>
</dbReference>
<dbReference type="PANTHER" id="PTHR43881">
    <property type="entry name" value="GAMMA-GLUTAMYLTRANSPEPTIDASE (AFU_ORTHOLOGUE AFUA_4G13580)"/>
    <property type="match status" value="1"/>
</dbReference>
<dbReference type="InterPro" id="IPR043137">
    <property type="entry name" value="GGT_ssub_C"/>
</dbReference>
<reference evidence="4" key="1">
    <citation type="submission" date="2023-03" db="EMBL/GenBank/DDBJ databases">
        <authorList>
            <person name="Steffen K."/>
            <person name="Cardenas P."/>
        </authorList>
    </citation>
    <scope>NUCLEOTIDE SEQUENCE</scope>
</reference>
<gene>
    <name evidence="4" type="ORF">GBAR_LOCUS4246</name>
</gene>
<comment type="caution">
    <text evidence="4">The sequence shown here is derived from an EMBL/GenBank/DDBJ whole genome shotgun (WGS) entry which is preliminary data.</text>
</comment>
<feature type="region of interest" description="Disordered" evidence="3">
    <location>
        <begin position="339"/>
        <end position="375"/>
    </location>
</feature>
<dbReference type="SUPFAM" id="SSF56235">
    <property type="entry name" value="N-terminal nucleophile aminohydrolases (Ntn hydrolases)"/>
    <property type="match status" value="1"/>
</dbReference>
<feature type="binding site" evidence="2">
    <location>
        <position position="470"/>
    </location>
    <ligand>
        <name>L-glutamate</name>
        <dbReference type="ChEBI" id="CHEBI:29985"/>
    </ligand>
</feature>
<dbReference type="GO" id="GO:0006751">
    <property type="term" value="P:glutathione catabolic process"/>
    <property type="evidence" value="ECO:0007669"/>
    <property type="project" value="InterPro"/>
</dbReference>
<sequence length="580" mass="62139">MSATPHGIRYSAHRPVVMGRNGMVCAGHPLAAQAGTSVLQKGGNAFDAAIATAAVLNVVEPLMSGIGGDGFIMAYQAEDNRLRVSNGTGAAPYGATLERYRDGIPMKGILSVSVPGLLNAWLDVHSEYGTLPLSDVLAPAIGLADDGFPVTHHLASAIAGDALLCEFPTSRAIFTRDGSGEPLRAGDILRQGDLARTLSAITEQGRDVFYRGEIGEAIVRFSDEQGGLLTMADLNDCSARWQDPISTDYGDYTVYEAPPNSSGHILLQELNVIRQHDMASLGFGSAASIHLMVEAKKMAFADREAYVADPDYIDVPVAGMLSAEYARERAGTIDLERASENVSAGDPWQHQPAGQRQSPAGVGARRRGPRSEQEDTTCFVVADRAGNAVCQLQSIQSGWGSSLVAGDTGILLNNRMTYWHLDQDHVDCLQPGKRVRHTMNPVMVFRRPAAGNGSNSSSRRLAYVLGTPGADCQVQSNMQVITNLVDHGMTVQEAVEAPRWKHVGDGTESTVPHTALDRLLIENRFDGAALRQLRAMGHPVHELDAWDGVTGREMALYIDPDTGALHGAADPRYDGYAVGY</sequence>
<dbReference type="InterPro" id="IPR029055">
    <property type="entry name" value="Ntn_hydrolases_N"/>
</dbReference>
<dbReference type="PANTHER" id="PTHR43881:SF1">
    <property type="entry name" value="GAMMA-GLUTAMYLTRANSPEPTIDASE (AFU_ORTHOLOGUE AFUA_4G13580)"/>
    <property type="match status" value="1"/>
</dbReference>
<evidence type="ECO:0000256" key="2">
    <source>
        <dbReference type="PIRSR" id="PIRSR600101-2"/>
    </source>
</evidence>
<dbReference type="InterPro" id="IPR000101">
    <property type="entry name" value="GGT_peptidase"/>
</dbReference>
<dbReference type="Proteomes" id="UP001174909">
    <property type="component" value="Unassembled WGS sequence"/>
</dbReference>
<evidence type="ECO:0000256" key="3">
    <source>
        <dbReference type="SAM" id="MobiDB-lite"/>
    </source>
</evidence>
<dbReference type="AlphaFoldDB" id="A0AA35W659"/>
<keyword evidence="5" id="KW-1185">Reference proteome</keyword>
<evidence type="ECO:0000313" key="4">
    <source>
        <dbReference type="EMBL" id="CAI8005456.1"/>
    </source>
</evidence>
<organism evidence="4 5">
    <name type="scientific">Geodia barretti</name>
    <name type="common">Barrett's horny sponge</name>
    <dbReference type="NCBI Taxonomy" id="519541"/>
    <lineage>
        <taxon>Eukaryota</taxon>
        <taxon>Metazoa</taxon>
        <taxon>Porifera</taxon>
        <taxon>Demospongiae</taxon>
        <taxon>Heteroscleromorpha</taxon>
        <taxon>Tetractinellida</taxon>
        <taxon>Astrophorina</taxon>
        <taxon>Geodiidae</taxon>
        <taxon>Geodia</taxon>
    </lineage>
</organism>
<dbReference type="InterPro" id="IPR043138">
    <property type="entry name" value="GGT_lsub"/>
</dbReference>
<proteinExistence type="predicted"/>
<dbReference type="EMBL" id="CASHTH010000611">
    <property type="protein sequence ID" value="CAI8005456.1"/>
    <property type="molecule type" value="Genomic_DNA"/>
</dbReference>
<dbReference type="InterPro" id="IPR052896">
    <property type="entry name" value="GGT-like_enzyme"/>
</dbReference>